<feature type="transmembrane region" description="Helical" evidence="2">
    <location>
        <begin position="52"/>
        <end position="71"/>
    </location>
</feature>
<protein>
    <recommendedName>
        <fullName evidence="3">Peptidase M56 domain-containing protein</fullName>
    </recommendedName>
</protein>
<feature type="transmembrane region" description="Helical" evidence="2">
    <location>
        <begin position="12"/>
        <end position="40"/>
    </location>
</feature>
<reference evidence="4 5" key="1">
    <citation type="submission" date="2019-12" db="EMBL/GenBank/DDBJ databases">
        <title>Spirosoma sp. HMF4905 genome sequencing and assembly.</title>
        <authorList>
            <person name="Kang H."/>
            <person name="Cha I."/>
            <person name="Kim H."/>
            <person name="Joh K."/>
        </authorList>
    </citation>
    <scope>NUCLEOTIDE SEQUENCE [LARGE SCALE GENOMIC DNA]</scope>
    <source>
        <strain evidence="4 5">HMF4905</strain>
    </source>
</reference>
<dbReference type="RefSeq" id="WP_157588233.1">
    <property type="nucleotide sequence ID" value="NZ_WPIN01000011.1"/>
</dbReference>
<dbReference type="InterPro" id="IPR052173">
    <property type="entry name" value="Beta-lactam_resp_regulator"/>
</dbReference>
<dbReference type="AlphaFoldDB" id="A0A7K1SI78"/>
<accession>A0A7K1SI78</accession>
<feature type="coiled-coil region" evidence="1">
    <location>
        <begin position="498"/>
        <end position="525"/>
    </location>
</feature>
<keyword evidence="5" id="KW-1185">Reference proteome</keyword>
<feature type="transmembrane region" description="Helical" evidence="2">
    <location>
        <begin position="234"/>
        <end position="256"/>
    </location>
</feature>
<organism evidence="4 5">
    <name type="scientific">Spirosoma arboris</name>
    <dbReference type="NCBI Taxonomy" id="2682092"/>
    <lineage>
        <taxon>Bacteria</taxon>
        <taxon>Pseudomonadati</taxon>
        <taxon>Bacteroidota</taxon>
        <taxon>Cytophagia</taxon>
        <taxon>Cytophagales</taxon>
        <taxon>Cytophagaceae</taxon>
        <taxon>Spirosoma</taxon>
    </lineage>
</organism>
<feature type="transmembrane region" description="Helical" evidence="2">
    <location>
        <begin position="127"/>
        <end position="150"/>
    </location>
</feature>
<dbReference type="InterPro" id="IPR008756">
    <property type="entry name" value="Peptidase_M56"/>
</dbReference>
<dbReference type="CDD" id="cd07341">
    <property type="entry name" value="M56_BlaR1_MecR1_like"/>
    <property type="match status" value="1"/>
</dbReference>
<evidence type="ECO:0000259" key="3">
    <source>
        <dbReference type="Pfam" id="PF05569"/>
    </source>
</evidence>
<sequence>MEAPFLTHWISGALLNAICWTLIHSLWIGFLIAVLTGGVIIGTQKASSRLRYQLLCSCLLLFAGTMSFVFYQELTTYHSGQSANYTPTVLTPDFTAALAKDSSTGTITEDSPILSQLTAFINQQAGWIFAIWLLFFIIKSLKLISGLYYVHRIRYHKVHAPTDEWERKVLDFSRVLGIQQTITLVQSELVNIPVTVGVLKPVILLPMGLLFQLPPEQIDTILWHELAHIWRRDYLINLLQSLVEIVFFFNPGLLWLSALIREEREVCCDDVVLAHTAQKTNYLEALFAFQTYSAQPAGYTMALGFGNQQLMNRLKRMVSQENKRLSVVEKIVLLSGLLLLSAFAFTPTVTPPITQQVVTPTKDAPGQKTAKYAATLIQKTTNSKLAKVLHPGQDQRVNAPIVSSIPSAIPKDTARIFTSILFVNNNHDMANREMMVRDDKGNRYHLKIANNQLLALEVNGVNIPENERIEYSELLPQIDRSIAEKSRAKQETIAEFKAKSIEDRRQQLSQLIQSKQAKANNLQKKLPPLPDISNDQERVRGIIATLVQENVVTDPATVDWFGLSDDELVVNGNRQPDALHKKLKAAYGIKPQYGLYYGPVKMVGTGVFLDKGDL</sequence>
<dbReference type="PANTHER" id="PTHR34978:SF3">
    <property type="entry name" value="SLR0241 PROTEIN"/>
    <property type="match status" value="1"/>
</dbReference>
<keyword evidence="2" id="KW-0812">Transmembrane</keyword>
<evidence type="ECO:0000313" key="4">
    <source>
        <dbReference type="EMBL" id="MVM33520.1"/>
    </source>
</evidence>
<dbReference type="PANTHER" id="PTHR34978">
    <property type="entry name" value="POSSIBLE SENSOR-TRANSDUCER PROTEIN BLAR"/>
    <property type="match status" value="1"/>
</dbReference>
<dbReference type="Pfam" id="PF05569">
    <property type="entry name" value="Peptidase_M56"/>
    <property type="match status" value="1"/>
</dbReference>
<dbReference type="Proteomes" id="UP000436006">
    <property type="component" value="Unassembled WGS sequence"/>
</dbReference>
<dbReference type="EMBL" id="WPIN01000011">
    <property type="protein sequence ID" value="MVM33520.1"/>
    <property type="molecule type" value="Genomic_DNA"/>
</dbReference>
<gene>
    <name evidence="4" type="ORF">GO755_26015</name>
</gene>
<proteinExistence type="predicted"/>
<evidence type="ECO:0000313" key="5">
    <source>
        <dbReference type="Proteomes" id="UP000436006"/>
    </source>
</evidence>
<keyword evidence="2" id="KW-0472">Membrane</keyword>
<feature type="domain" description="Peptidase M56" evidence="3">
    <location>
        <begin position="119"/>
        <end position="315"/>
    </location>
</feature>
<comment type="caution">
    <text evidence="4">The sequence shown here is derived from an EMBL/GenBank/DDBJ whole genome shotgun (WGS) entry which is preliminary data.</text>
</comment>
<keyword evidence="1" id="KW-0175">Coiled coil</keyword>
<keyword evidence="2" id="KW-1133">Transmembrane helix</keyword>
<evidence type="ECO:0000256" key="1">
    <source>
        <dbReference type="SAM" id="Coils"/>
    </source>
</evidence>
<evidence type="ECO:0000256" key="2">
    <source>
        <dbReference type="SAM" id="Phobius"/>
    </source>
</evidence>
<name>A0A7K1SI78_9BACT</name>
<dbReference type="Gene3D" id="3.30.2010.10">
    <property type="entry name" value="Metalloproteases ('zincins'), catalytic domain"/>
    <property type="match status" value="1"/>
</dbReference>